<reference evidence="4 5" key="1">
    <citation type="submission" date="2017-10" db="EMBL/GenBank/DDBJ databases">
        <title>Comparative genomics between pathogenic Norcardia.</title>
        <authorList>
            <person name="Zeng L."/>
        </authorList>
    </citation>
    <scope>NUCLEOTIDE SEQUENCE [LARGE SCALE GENOMIC DNA]</scope>
    <source>
        <strain evidence="4 5">NC_YFY_NT001</strain>
    </source>
</reference>
<dbReference type="InterPro" id="IPR005561">
    <property type="entry name" value="ANTAR"/>
</dbReference>
<dbReference type="KEGG" id="ntp:CRH09_35130"/>
<dbReference type="EMBL" id="CP023778">
    <property type="protein sequence ID" value="ATL72355.1"/>
    <property type="molecule type" value="Genomic_DNA"/>
</dbReference>
<dbReference type="RefSeq" id="WP_098699163.1">
    <property type="nucleotide sequence ID" value="NZ_CP023778.1"/>
</dbReference>
<evidence type="ECO:0000259" key="3">
    <source>
        <dbReference type="PROSITE" id="PS50921"/>
    </source>
</evidence>
<evidence type="ECO:0000313" key="5">
    <source>
        <dbReference type="Proteomes" id="UP000221961"/>
    </source>
</evidence>
<dbReference type="Gene3D" id="1.10.10.10">
    <property type="entry name" value="Winged helix-like DNA-binding domain superfamily/Winged helix DNA-binding domain"/>
    <property type="match status" value="1"/>
</dbReference>
<dbReference type="SMART" id="SM00065">
    <property type="entry name" value="GAF"/>
    <property type="match status" value="1"/>
</dbReference>
<dbReference type="Gene3D" id="3.30.450.40">
    <property type="match status" value="1"/>
</dbReference>
<evidence type="ECO:0000256" key="2">
    <source>
        <dbReference type="ARBA" id="ARBA00023163"/>
    </source>
</evidence>
<dbReference type="Pfam" id="PF03861">
    <property type="entry name" value="ANTAR"/>
    <property type="match status" value="1"/>
</dbReference>
<dbReference type="Pfam" id="PF13185">
    <property type="entry name" value="GAF_2"/>
    <property type="match status" value="1"/>
</dbReference>
<evidence type="ECO:0000256" key="1">
    <source>
        <dbReference type="ARBA" id="ARBA00023015"/>
    </source>
</evidence>
<name>A0A291RYF9_9NOCA</name>
<dbReference type="AlphaFoldDB" id="A0A291RYF9"/>
<dbReference type="InterPro" id="IPR012074">
    <property type="entry name" value="GAF_ANTAR"/>
</dbReference>
<dbReference type="PROSITE" id="PS50921">
    <property type="entry name" value="ANTAR"/>
    <property type="match status" value="1"/>
</dbReference>
<feature type="domain" description="ANTAR" evidence="3">
    <location>
        <begin position="168"/>
        <end position="229"/>
    </location>
</feature>
<dbReference type="SUPFAM" id="SSF55781">
    <property type="entry name" value="GAF domain-like"/>
    <property type="match status" value="1"/>
</dbReference>
<dbReference type="Proteomes" id="UP000221961">
    <property type="component" value="Chromosome"/>
</dbReference>
<gene>
    <name evidence="4" type="ORF">CRH09_35130</name>
</gene>
<dbReference type="GO" id="GO:0003723">
    <property type="term" value="F:RNA binding"/>
    <property type="evidence" value="ECO:0007669"/>
    <property type="project" value="InterPro"/>
</dbReference>
<dbReference type="InterPro" id="IPR003018">
    <property type="entry name" value="GAF"/>
</dbReference>
<keyword evidence="2" id="KW-0804">Transcription</keyword>
<dbReference type="InterPro" id="IPR029016">
    <property type="entry name" value="GAF-like_dom_sf"/>
</dbReference>
<protein>
    <submittedName>
        <fullName evidence="4">Transcriptional regulator</fullName>
    </submittedName>
</protein>
<proteinExistence type="predicted"/>
<dbReference type="InterPro" id="IPR036388">
    <property type="entry name" value="WH-like_DNA-bd_sf"/>
</dbReference>
<dbReference type="GeneID" id="88362495"/>
<sequence length="246" mass="26638">MAGGEGAVTVALVRLVDTLVADYDPVDLTQELVETTVELLPADAAGLQLADGRGELQVLASTSEQTRMLELLQIQAASGPCLQAFRTAEKVFVADLRATGQDWPEFAEYALRQGFRGICALPMRLRSDCIGALNLFTRRADVLGADDLRIAQALADFATIGILHARILADSLAVNEQLNRALNSRIVIEQAKGMLAERGGLDMDIAFQRLRGYARDHNRPLAELAHAVVDRTIKLESIIGEAHPSP</sequence>
<evidence type="ECO:0000313" key="4">
    <source>
        <dbReference type="EMBL" id="ATL72355.1"/>
    </source>
</evidence>
<accession>A0A291RYF9</accession>
<dbReference type="PIRSF" id="PIRSF036625">
    <property type="entry name" value="GAF_ANTAR"/>
    <property type="match status" value="1"/>
</dbReference>
<organism evidence="4 5">
    <name type="scientific">Nocardia terpenica</name>
    <dbReference type="NCBI Taxonomy" id="455432"/>
    <lineage>
        <taxon>Bacteria</taxon>
        <taxon>Bacillati</taxon>
        <taxon>Actinomycetota</taxon>
        <taxon>Actinomycetes</taxon>
        <taxon>Mycobacteriales</taxon>
        <taxon>Nocardiaceae</taxon>
        <taxon>Nocardia</taxon>
    </lineage>
</organism>
<dbReference type="SMART" id="SM01012">
    <property type="entry name" value="ANTAR"/>
    <property type="match status" value="1"/>
</dbReference>
<keyword evidence="1" id="KW-0805">Transcription regulation</keyword>